<dbReference type="Pfam" id="PF13460">
    <property type="entry name" value="NAD_binding_10"/>
    <property type="match status" value="1"/>
</dbReference>
<evidence type="ECO:0000313" key="3">
    <source>
        <dbReference type="Proteomes" id="UP000004690"/>
    </source>
</evidence>
<dbReference type="OrthoDB" id="9803892at2"/>
<dbReference type="PANTHER" id="PTHR15020">
    <property type="entry name" value="FLAVIN REDUCTASE-RELATED"/>
    <property type="match status" value="1"/>
</dbReference>
<proteinExistence type="predicted"/>
<dbReference type="SUPFAM" id="SSF51735">
    <property type="entry name" value="NAD(P)-binding Rossmann-fold domains"/>
    <property type="match status" value="1"/>
</dbReference>
<dbReference type="HOGENOM" id="CLU_025711_4_5_10"/>
<sequence>MEILVIGATGRTGRHIVKLAVNEGHRVTVFVRSPEKLDRPQTGVKVVHGDALDEVAIKNLICNNNFEAVVIAVGADSLKCSSVRTESTKNIIAALEARNSKARVWIMSSAGVNESIDQLGFLSKAFAKTILKGHILDHSNQEKLVRGSALPYTIIRPMGLKDETFETPNYIVLEKGRVPTNHISRLDVAHFIIDNINNPAYLGKAVTLCDAPEKV</sequence>
<keyword evidence="3" id="KW-1185">Reference proteome</keyword>
<dbReference type="AlphaFoldDB" id="I3C5L7"/>
<dbReference type="EMBL" id="JH651379">
    <property type="protein sequence ID" value="EIJ38910.1"/>
    <property type="molecule type" value="Genomic_DNA"/>
</dbReference>
<reference evidence="2 3" key="1">
    <citation type="submission" date="2012-02" db="EMBL/GenBank/DDBJ databases">
        <title>Improved High-Quality Draft genome of Joostella marina DSM 19592.</title>
        <authorList>
            <consortium name="US DOE Joint Genome Institute (JGI-PGF)"/>
            <person name="Lucas S."/>
            <person name="Copeland A."/>
            <person name="Lapidus A."/>
            <person name="Bruce D."/>
            <person name="Goodwin L."/>
            <person name="Pitluck S."/>
            <person name="Peters L."/>
            <person name="Chertkov O."/>
            <person name="Ovchinnikova G."/>
            <person name="Kyrpides N."/>
            <person name="Mavromatis K."/>
            <person name="Detter J.C."/>
            <person name="Han C."/>
            <person name="Land M."/>
            <person name="Hauser L."/>
            <person name="Markowitz V."/>
            <person name="Cheng J.-F."/>
            <person name="Hugenholtz P."/>
            <person name="Woyke T."/>
            <person name="Wu D."/>
            <person name="Tindall B."/>
            <person name="Brambilla E."/>
            <person name="Klenk H.-P."/>
            <person name="Eisen J.A."/>
        </authorList>
    </citation>
    <scope>NUCLEOTIDE SEQUENCE [LARGE SCALE GENOMIC DNA]</scope>
    <source>
        <strain evidence="2 3">DSM 19592</strain>
    </source>
</reference>
<dbReference type="STRING" id="926559.JoomaDRAFT_1912"/>
<dbReference type="InterPro" id="IPR016040">
    <property type="entry name" value="NAD(P)-bd_dom"/>
</dbReference>
<gene>
    <name evidence="2" type="ORF">JoomaDRAFT_1912</name>
</gene>
<dbReference type="Proteomes" id="UP000004690">
    <property type="component" value="Unassembled WGS sequence"/>
</dbReference>
<evidence type="ECO:0000259" key="1">
    <source>
        <dbReference type="Pfam" id="PF13460"/>
    </source>
</evidence>
<dbReference type="RefSeq" id="WP_008612225.1">
    <property type="nucleotide sequence ID" value="NZ_JH651379.1"/>
</dbReference>
<name>I3C5L7_9FLAO</name>
<feature type="domain" description="NAD(P)-binding" evidence="1">
    <location>
        <begin position="7"/>
        <end position="199"/>
    </location>
</feature>
<dbReference type="Gene3D" id="3.40.50.720">
    <property type="entry name" value="NAD(P)-binding Rossmann-like Domain"/>
    <property type="match status" value="1"/>
</dbReference>
<dbReference type="eggNOG" id="COG0702">
    <property type="taxonomic scope" value="Bacteria"/>
</dbReference>
<protein>
    <submittedName>
        <fullName evidence="2">Putative nucleoside-diphosphate sugar epimerase</fullName>
    </submittedName>
</protein>
<evidence type="ECO:0000313" key="2">
    <source>
        <dbReference type="EMBL" id="EIJ38910.1"/>
    </source>
</evidence>
<accession>I3C5L7</accession>
<dbReference type="InterPro" id="IPR036291">
    <property type="entry name" value="NAD(P)-bd_dom_sf"/>
</dbReference>
<organism evidence="2 3">
    <name type="scientific">Galbibacter orientalis DSM 19592</name>
    <dbReference type="NCBI Taxonomy" id="926559"/>
    <lineage>
        <taxon>Bacteria</taxon>
        <taxon>Pseudomonadati</taxon>
        <taxon>Bacteroidota</taxon>
        <taxon>Flavobacteriia</taxon>
        <taxon>Flavobacteriales</taxon>
        <taxon>Flavobacteriaceae</taxon>
        <taxon>Galbibacter</taxon>
    </lineage>
</organism>
<dbReference type="PANTHER" id="PTHR15020:SF50">
    <property type="entry name" value="UPF0659 PROTEIN YMR090W"/>
    <property type="match status" value="1"/>
</dbReference>